<evidence type="ECO:0000256" key="1">
    <source>
        <dbReference type="SAM" id="Phobius"/>
    </source>
</evidence>
<keyword evidence="1" id="KW-0812">Transmembrane</keyword>
<accession>A0A932YYV5</accession>
<feature type="transmembrane region" description="Helical" evidence="1">
    <location>
        <begin position="25"/>
        <end position="48"/>
    </location>
</feature>
<feature type="transmembrane region" description="Helical" evidence="1">
    <location>
        <begin position="101"/>
        <end position="120"/>
    </location>
</feature>
<keyword evidence="1" id="KW-0472">Membrane</keyword>
<dbReference type="EMBL" id="JACQMI010000013">
    <property type="protein sequence ID" value="MBI4132801.1"/>
    <property type="molecule type" value="Genomic_DNA"/>
</dbReference>
<dbReference type="AlphaFoldDB" id="A0A932YYV5"/>
<evidence type="ECO:0000313" key="3">
    <source>
        <dbReference type="Proteomes" id="UP000756703"/>
    </source>
</evidence>
<gene>
    <name evidence="2" type="ORF">HY473_01775</name>
</gene>
<sequence length="139" mass="15848">MEIEPMDVLGYYEIMRFSENTIGKIVLFLMILNLLLIILGIGLAIAFWGERAGWGYAATAITSLTVYFGLMQRRPWVAPLMLILLSFAFIQVVLLKPSTTSGIAGKFVGIIINLFWFYFFTKKEVRSYFNTKGIWLFGV</sequence>
<dbReference type="Proteomes" id="UP000756703">
    <property type="component" value="Unassembled WGS sequence"/>
</dbReference>
<evidence type="ECO:0000313" key="2">
    <source>
        <dbReference type="EMBL" id="MBI4132801.1"/>
    </source>
</evidence>
<protein>
    <submittedName>
        <fullName evidence="2">Uncharacterized protein</fullName>
    </submittedName>
</protein>
<name>A0A932YYV5_9BACT</name>
<organism evidence="2 3">
    <name type="scientific">Candidatus Sungiibacteriota bacterium</name>
    <dbReference type="NCBI Taxonomy" id="2750080"/>
    <lineage>
        <taxon>Bacteria</taxon>
        <taxon>Candidatus Sungiibacteriota</taxon>
    </lineage>
</organism>
<feature type="transmembrane region" description="Helical" evidence="1">
    <location>
        <begin position="54"/>
        <end position="70"/>
    </location>
</feature>
<proteinExistence type="predicted"/>
<comment type="caution">
    <text evidence="2">The sequence shown here is derived from an EMBL/GenBank/DDBJ whole genome shotgun (WGS) entry which is preliminary data.</text>
</comment>
<keyword evidence="1" id="KW-1133">Transmembrane helix</keyword>
<feature type="transmembrane region" description="Helical" evidence="1">
    <location>
        <begin position="77"/>
        <end position="95"/>
    </location>
</feature>
<reference evidence="2" key="1">
    <citation type="submission" date="2020-07" db="EMBL/GenBank/DDBJ databases">
        <title>Huge and variable diversity of episymbiotic CPR bacteria and DPANN archaea in groundwater ecosystems.</title>
        <authorList>
            <person name="He C.Y."/>
            <person name="Keren R."/>
            <person name="Whittaker M."/>
            <person name="Farag I.F."/>
            <person name="Doudna J."/>
            <person name="Cate J.H.D."/>
            <person name="Banfield J.F."/>
        </authorList>
    </citation>
    <scope>NUCLEOTIDE SEQUENCE</scope>
    <source>
        <strain evidence="2">NC_groundwater_1225_Ag_S-0.1um_56_177</strain>
    </source>
</reference>